<dbReference type="PROSITE" id="PS50850">
    <property type="entry name" value="MFS"/>
    <property type="match status" value="1"/>
</dbReference>
<feature type="non-terminal residue" evidence="8">
    <location>
        <position position="240"/>
    </location>
</feature>
<dbReference type="Proteomes" id="UP000694865">
    <property type="component" value="Unplaced"/>
</dbReference>
<keyword evidence="3 5" id="KW-1133">Transmembrane helix</keyword>
<evidence type="ECO:0000256" key="5">
    <source>
        <dbReference type="SAM" id="Phobius"/>
    </source>
</evidence>
<feature type="transmembrane region" description="Helical" evidence="5">
    <location>
        <begin position="43"/>
        <end position="63"/>
    </location>
</feature>
<organism evidence="7 8">
    <name type="scientific">Saccoglossus kowalevskii</name>
    <name type="common">Acorn worm</name>
    <dbReference type="NCBI Taxonomy" id="10224"/>
    <lineage>
        <taxon>Eukaryota</taxon>
        <taxon>Metazoa</taxon>
        <taxon>Hemichordata</taxon>
        <taxon>Enteropneusta</taxon>
        <taxon>Harrimaniidae</taxon>
        <taxon>Saccoglossus</taxon>
    </lineage>
</organism>
<gene>
    <name evidence="8" type="primary">LOC102804278</name>
</gene>
<dbReference type="Pfam" id="PF00083">
    <property type="entry name" value="Sugar_tr"/>
    <property type="match status" value="1"/>
</dbReference>
<feature type="domain" description="Major facilitator superfamily (MFS) profile" evidence="6">
    <location>
        <begin position="1"/>
        <end position="240"/>
    </location>
</feature>
<dbReference type="InterPro" id="IPR005828">
    <property type="entry name" value="MFS_sugar_transport-like"/>
</dbReference>
<accession>A0ABM0N1H8</accession>
<dbReference type="Gene3D" id="1.20.1250.20">
    <property type="entry name" value="MFS general substrate transporter like domains"/>
    <property type="match status" value="1"/>
</dbReference>
<dbReference type="InterPro" id="IPR036259">
    <property type="entry name" value="MFS_trans_sf"/>
</dbReference>
<dbReference type="PANTHER" id="PTHR24064">
    <property type="entry name" value="SOLUTE CARRIER FAMILY 22 MEMBER"/>
    <property type="match status" value="1"/>
</dbReference>
<protein>
    <submittedName>
        <fullName evidence="8">Organic cation transporter protein-like</fullName>
    </submittedName>
</protein>
<keyword evidence="7" id="KW-1185">Reference proteome</keyword>
<evidence type="ECO:0000259" key="6">
    <source>
        <dbReference type="PROSITE" id="PS50850"/>
    </source>
</evidence>
<sequence length="240" mass="27300">MAFSPVYAVFALCQFLIGIAVTGIYVVGFVIGIELVGPKKRDMAGISICIFYALGYMVLAVLARSVDGNWRHLEFLIAMLTVPFISYYWLIPESVRWLMQQSKYHEAENILRKAAKMNKVILPDNVLEDEKKSQKKEDTTEDQIKYTMLDLLKHRNLRWRTINISFTWFANSFVYYGLSVSAGSTSDNPYVSFFLSGAVEIPAYLVTWYLLDKVGRRWIICVFMVFGGVALIATAPLSNT</sequence>
<evidence type="ECO:0000256" key="4">
    <source>
        <dbReference type="ARBA" id="ARBA00023136"/>
    </source>
</evidence>
<dbReference type="GeneID" id="102804278"/>
<dbReference type="InterPro" id="IPR020846">
    <property type="entry name" value="MFS_dom"/>
</dbReference>
<feature type="transmembrane region" description="Helical" evidence="5">
    <location>
        <begin position="218"/>
        <end position="237"/>
    </location>
</feature>
<name>A0ABM0N1H8_SACKO</name>
<comment type="subcellular location">
    <subcellularLocation>
        <location evidence="1">Membrane</location>
        <topology evidence="1">Multi-pass membrane protein</topology>
    </subcellularLocation>
</comment>
<feature type="transmembrane region" description="Helical" evidence="5">
    <location>
        <begin position="161"/>
        <end position="178"/>
    </location>
</feature>
<feature type="transmembrane region" description="Helical" evidence="5">
    <location>
        <begin position="75"/>
        <end position="91"/>
    </location>
</feature>
<evidence type="ECO:0000256" key="2">
    <source>
        <dbReference type="ARBA" id="ARBA00022692"/>
    </source>
</evidence>
<feature type="transmembrane region" description="Helical" evidence="5">
    <location>
        <begin position="190"/>
        <end position="211"/>
    </location>
</feature>
<feature type="transmembrane region" description="Helical" evidence="5">
    <location>
        <begin position="6"/>
        <end position="31"/>
    </location>
</feature>
<evidence type="ECO:0000256" key="3">
    <source>
        <dbReference type="ARBA" id="ARBA00022989"/>
    </source>
</evidence>
<evidence type="ECO:0000313" key="7">
    <source>
        <dbReference type="Proteomes" id="UP000694865"/>
    </source>
</evidence>
<keyword evidence="2 5" id="KW-0812">Transmembrane</keyword>
<keyword evidence="4 5" id="KW-0472">Membrane</keyword>
<proteinExistence type="predicted"/>
<dbReference type="RefSeq" id="XP_006826119.1">
    <property type="nucleotide sequence ID" value="XM_006826056.1"/>
</dbReference>
<evidence type="ECO:0000256" key="1">
    <source>
        <dbReference type="ARBA" id="ARBA00004141"/>
    </source>
</evidence>
<reference evidence="8" key="1">
    <citation type="submission" date="2025-08" db="UniProtKB">
        <authorList>
            <consortium name="RefSeq"/>
        </authorList>
    </citation>
    <scope>IDENTIFICATION</scope>
    <source>
        <tissue evidence="8">Testes</tissue>
    </source>
</reference>
<dbReference type="SUPFAM" id="SSF103473">
    <property type="entry name" value="MFS general substrate transporter"/>
    <property type="match status" value="1"/>
</dbReference>
<evidence type="ECO:0000313" key="8">
    <source>
        <dbReference type="RefSeq" id="XP_006826119.1"/>
    </source>
</evidence>